<reference evidence="1" key="1">
    <citation type="submission" date="2024-02" db="EMBL/GenBank/DDBJ databases">
        <title>Metagenome Assembled Genome of Zalaria obscura JY119.</title>
        <authorList>
            <person name="Vighnesh L."/>
            <person name="Jagadeeshwari U."/>
            <person name="Venkata Ramana C."/>
            <person name="Sasikala C."/>
        </authorList>
    </citation>
    <scope>NUCLEOTIDE SEQUENCE</scope>
    <source>
        <strain evidence="1">JY119</strain>
    </source>
</reference>
<dbReference type="EMBL" id="JAMKPW020000016">
    <property type="protein sequence ID" value="KAK8210151.1"/>
    <property type="molecule type" value="Genomic_DNA"/>
</dbReference>
<proteinExistence type="predicted"/>
<evidence type="ECO:0000313" key="1">
    <source>
        <dbReference type="EMBL" id="KAK8210151.1"/>
    </source>
</evidence>
<keyword evidence="2" id="KW-1185">Reference proteome</keyword>
<comment type="caution">
    <text evidence="1">The sequence shown here is derived from an EMBL/GenBank/DDBJ whole genome shotgun (WGS) entry which is preliminary data.</text>
</comment>
<accession>A0ACC3SEA7</accession>
<name>A0ACC3SEA7_9PEZI</name>
<organism evidence="1 2">
    <name type="scientific">Zalaria obscura</name>
    <dbReference type="NCBI Taxonomy" id="2024903"/>
    <lineage>
        <taxon>Eukaryota</taxon>
        <taxon>Fungi</taxon>
        <taxon>Dikarya</taxon>
        <taxon>Ascomycota</taxon>
        <taxon>Pezizomycotina</taxon>
        <taxon>Dothideomycetes</taxon>
        <taxon>Dothideomycetidae</taxon>
        <taxon>Dothideales</taxon>
        <taxon>Zalariaceae</taxon>
        <taxon>Zalaria</taxon>
    </lineage>
</organism>
<sequence length="1337" mass="140817">MRSFFLLGLIGLAAAQGSSSNSTASATSSASGAAITVATDGSGQYTAIGEAVTAAQNSGIPTVTILAGTYTEFVSVAGTQTVTLVGETAAAVSDWSENLVAVSAPTATPTAVSMSSGTKGVAFKNINFINNVTSSSNAVVAKLQGDYVAFYGCSLISVGATAVSSSYGTTLIAYSYIEGSDKLFYNYPTIYIYGSTISPTTSSANIVYTKGTTIDSTFYNSTVVFDTSSIEQKSGSSNTGVYLAAPNSNGAQAIFRGTSMGSFINAAGIHSSASGVQTYYGEFETSGDGSYDENTSSRQYEESLTADEVSEFTIDKVFAAAFSPYGITDLSWIDEDVLAAISSSDESQIESYNATIAAIKTYTYPTNATVNAHPDSGTVPPVDAVIVSVDGSNNASFTNLTAALDSLPNDDTNQTIFLYPGSYNEQVPSIDRSGPVRIIGYTSGSPGQSYADNEVTITYSRGLSVSPLPAGHSDAETATLATESNRISFYNIDIINTDNLDGATSSYVTLAASIYGNDIAFYGCSFIGWQDTLLTGQTNGYQYYESCYIDGAIDYIWGYSKAYFKGCTLASKRAKSCITAQSRADSSAIGGYIFDQCLFTEADGVSSDVDGTVYLGRPYSAYALVVVKNSYLDSVISPSGWKIWSTSDPRTDHIAFAEFNNSGPSNWENNTAAREAFGNATLLTEDDYPLESVMDSTEWIDMTFWNSIITPQPTVENVTAVNTTVSGNSTYDGTTPPSDAIIVSKTAIDGVTTYETIQEAINAAPTSSKTNATIFIYPGTYNEQLVLNKSGTTIFQGYSEATADYSQNQVTITQSYGVDTGADQSNSDSATVFAKGNYFYAYNVNFRNDNGTQEDIASLGFAVQSSKYAALYSCQVYGNQDTLYISGNLFTFQSYIEGNVDFIYGSGSAYFLDTTISPNEDGVSITADKRASNTTMVGMVFDQCTLQPVSGSTFTNVALGRPWNSYARVAYIYSYFDSMISAAGWNQWSTSSPQTDGVVFGEYNNYGPGASICSRADFSTQLSDDDVVQFQLANFFASTSWIDFSKINVQPFTVGVGSAQTCENVTETASSTMSSTTMSETSTSSVSLTSATATSTVTLSLAASSSTVASSTTTVSTSSTTTTVSTSSATTTTSTITSSSSTTIAPTTSSTTSSTTIPTTTSARTTTSSRTPTTTSTSSTSTQSAVAAYGQCGGANYAGSTTCVDGWTCQYQNDYYYQCVAATTTSTPTTSTTLHTSTSKATTSTTPSRTTTLRTTTTARGHTTTTAAWGRSRTTTTSSLRRTTTTAASACATAYAQCGGSGWSGATCCVSGWTCRRQNGYYSQCVSSGRKRDEFWA</sequence>
<gene>
    <name evidence="1" type="ORF">M8818_003639</name>
</gene>
<evidence type="ECO:0000313" key="2">
    <source>
        <dbReference type="Proteomes" id="UP001320706"/>
    </source>
</evidence>
<dbReference type="Proteomes" id="UP001320706">
    <property type="component" value="Unassembled WGS sequence"/>
</dbReference>
<protein>
    <submittedName>
        <fullName evidence="1">Uncharacterized protein</fullName>
    </submittedName>
</protein>